<dbReference type="GO" id="GO:1905786">
    <property type="term" value="P:positive regulation of anaphase-promoting complex-dependent catabolic process"/>
    <property type="evidence" value="ECO:0007669"/>
    <property type="project" value="TreeGrafter"/>
</dbReference>
<evidence type="ECO:0000256" key="1">
    <source>
        <dbReference type="ARBA" id="ARBA00006445"/>
    </source>
</evidence>
<dbReference type="SMART" id="SM00320">
    <property type="entry name" value="WD40"/>
    <property type="match status" value="6"/>
</dbReference>
<evidence type="ECO:0000259" key="9">
    <source>
        <dbReference type="Pfam" id="PF24807"/>
    </source>
</evidence>
<dbReference type="Gene3D" id="2.130.10.10">
    <property type="entry name" value="YVTN repeat-like/Quinoprotein amine dehydrogenase"/>
    <property type="match status" value="1"/>
</dbReference>
<dbReference type="UniPathway" id="UPA00143"/>
<dbReference type="InterPro" id="IPR001680">
    <property type="entry name" value="WD40_rpt"/>
</dbReference>
<evidence type="ECO:0000256" key="5">
    <source>
        <dbReference type="ARBA" id="ARBA00022776"/>
    </source>
</evidence>
<proteinExistence type="inferred from homology"/>
<evidence type="ECO:0000256" key="6">
    <source>
        <dbReference type="ARBA" id="ARBA00023306"/>
    </source>
</evidence>
<keyword evidence="5" id="KW-0498">Mitosis</keyword>
<comment type="function">
    <text evidence="7">Component of the anaphase promoting complex/cyclosome (APC/C), a cell cycle-regulated E3 ubiquitin-protein ligase complex that controls progression through mitosis and the G1 phase of the cell cycle.</text>
</comment>
<evidence type="ECO:0000313" key="10">
    <source>
        <dbReference type="EMBL" id="PRQ19772.1"/>
    </source>
</evidence>
<gene>
    <name evidence="10" type="ORF">RchiOBHm_Chr7g0220921</name>
</gene>
<evidence type="ECO:0000256" key="7">
    <source>
        <dbReference type="ARBA" id="ARBA00023425"/>
    </source>
</evidence>
<comment type="caution">
    <text evidence="10">The sequence shown here is derived from an EMBL/GenBank/DDBJ whole genome shotgun (WGS) entry which is preliminary data.</text>
</comment>
<evidence type="ECO:0000256" key="2">
    <source>
        <dbReference type="ARBA" id="ARBA00022574"/>
    </source>
</evidence>
<sequence>MNHTRIFSYKKPQIPPKQISSPPSAKELKKPRHIEILHKLEALDLEDDFSLNLLDWGSNNVVAIAIQDAVFLWNASNKSSTEIELGDLVTSVSWGPGARHITIDLSNSDVQLWDCETRHQLVRTLRGCHRGRVGALAWNSHILTTGGRDGCIVNNDVRVKSHIVENYRGHRQEVCGLKWSYSGQNLASGGNDSRVFIWDRSAATSARQSQWLHKLDGHSGAVKALAWCPFQGNLLASGGGEDDRCIKFWNAHTGSCLNSIDTGSHVTALLWNHHDRELLSSHGFTKNQLILWDYPSMVRRTEIIGHTSRILFMTQSPDGCTVASTAGGDDESMMLWNVFMEVPKPVRKEDHLPFAHSFYHVR</sequence>
<evidence type="ECO:0000313" key="11">
    <source>
        <dbReference type="Proteomes" id="UP000238479"/>
    </source>
</evidence>
<dbReference type="GO" id="GO:1990757">
    <property type="term" value="F:ubiquitin ligase activator activity"/>
    <property type="evidence" value="ECO:0007669"/>
    <property type="project" value="TreeGrafter"/>
</dbReference>
<dbReference type="GO" id="GO:0016567">
    <property type="term" value="P:protein ubiquitination"/>
    <property type="evidence" value="ECO:0007669"/>
    <property type="project" value="UniProtKB-UniPathway"/>
</dbReference>
<dbReference type="InterPro" id="IPR056150">
    <property type="entry name" value="WD40_CDC20-Fz"/>
</dbReference>
<dbReference type="SUPFAM" id="SSF50998">
    <property type="entry name" value="Quinoprotein alcohol dehydrogenase-like"/>
    <property type="match status" value="1"/>
</dbReference>
<dbReference type="AlphaFoldDB" id="A0A2P6PCX3"/>
<reference evidence="10 11" key="1">
    <citation type="journal article" date="2018" name="Nat. Genet.">
        <title>The Rosa genome provides new insights in the design of modern roses.</title>
        <authorList>
            <person name="Bendahmane M."/>
        </authorList>
    </citation>
    <scope>NUCLEOTIDE SEQUENCE [LARGE SCALE GENOMIC DNA]</scope>
    <source>
        <strain evidence="11">cv. Old Blush</strain>
    </source>
</reference>
<keyword evidence="11" id="KW-1185">Reference proteome</keyword>
<dbReference type="PROSITE" id="PS50294">
    <property type="entry name" value="WD_REPEATS_REGION"/>
    <property type="match status" value="1"/>
</dbReference>
<dbReference type="PROSITE" id="PS50082">
    <property type="entry name" value="WD_REPEATS_2"/>
    <property type="match status" value="1"/>
</dbReference>
<comment type="similarity">
    <text evidence="1">Belongs to the WD repeat CDC20/Fizzy family.</text>
</comment>
<dbReference type="PANTHER" id="PTHR19918">
    <property type="entry name" value="CELL DIVISION CYCLE 20 CDC20 FIZZY -RELATED"/>
    <property type="match status" value="1"/>
</dbReference>
<evidence type="ECO:0000256" key="3">
    <source>
        <dbReference type="ARBA" id="ARBA00022618"/>
    </source>
</evidence>
<evidence type="ECO:0000256" key="4">
    <source>
        <dbReference type="ARBA" id="ARBA00022737"/>
    </source>
</evidence>
<dbReference type="STRING" id="74649.A0A2P6PCX3"/>
<keyword evidence="6" id="KW-0131">Cell cycle</keyword>
<dbReference type="InterPro" id="IPR011047">
    <property type="entry name" value="Quinoprotein_ADH-like_sf"/>
</dbReference>
<dbReference type="InterPro" id="IPR015943">
    <property type="entry name" value="WD40/YVTN_repeat-like_dom_sf"/>
</dbReference>
<dbReference type="Gramene" id="PRQ19772">
    <property type="protein sequence ID" value="PRQ19772"/>
    <property type="gene ID" value="RchiOBHm_Chr7g0220921"/>
</dbReference>
<feature type="domain" description="CDC20/Fizzy WD40" evidence="9">
    <location>
        <begin position="40"/>
        <end position="336"/>
    </location>
</feature>
<feature type="repeat" description="WD" evidence="8">
    <location>
        <begin position="167"/>
        <end position="208"/>
    </location>
</feature>
<evidence type="ECO:0000256" key="8">
    <source>
        <dbReference type="PROSITE-ProRule" id="PRU00221"/>
    </source>
</evidence>
<dbReference type="PANTHER" id="PTHR19918:SF8">
    <property type="entry name" value="FI02843P"/>
    <property type="match status" value="1"/>
</dbReference>
<dbReference type="InterPro" id="IPR033010">
    <property type="entry name" value="Cdc20/Fizzy"/>
</dbReference>
<dbReference type="GO" id="GO:0010997">
    <property type="term" value="F:anaphase-promoting complex binding"/>
    <property type="evidence" value="ECO:0007669"/>
    <property type="project" value="InterPro"/>
</dbReference>
<dbReference type="Proteomes" id="UP000238479">
    <property type="component" value="Chromosome 7"/>
</dbReference>
<keyword evidence="3" id="KW-0132">Cell division</keyword>
<dbReference type="GO" id="GO:0051301">
    <property type="term" value="P:cell division"/>
    <property type="evidence" value="ECO:0007669"/>
    <property type="project" value="UniProtKB-KW"/>
</dbReference>
<keyword evidence="4" id="KW-0677">Repeat</keyword>
<accession>A0A2P6PCX3</accession>
<dbReference type="GO" id="GO:0031145">
    <property type="term" value="P:anaphase-promoting complex-dependent catabolic process"/>
    <property type="evidence" value="ECO:0007669"/>
    <property type="project" value="TreeGrafter"/>
</dbReference>
<dbReference type="Pfam" id="PF24807">
    <property type="entry name" value="WD40_CDC20-Fz"/>
    <property type="match status" value="1"/>
</dbReference>
<name>A0A2P6PCX3_ROSCH</name>
<keyword evidence="2 8" id="KW-0853">WD repeat</keyword>
<dbReference type="GO" id="GO:0005680">
    <property type="term" value="C:anaphase-promoting complex"/>
    <property type="evidence" value="ECO:0007669"/>
    <property type="project" value="TreeGrafter"/>
</dbReference>
<protein>
    <submittedName>
        <fullName evidence="10">Putative transcription factor WD40-like family</fullName>
    </submittedName>
</protein>
<dbReference type="EMBL" id="PDCK01000045">
    <property type="protein sequence ID" value="PRQ19772.1"/>
    <property type="molecule type" value="Genomic_DNA"/>
</dbReference>
<organism evidence="10 11">
    <name type="scientific">Rosa chinensis</name>
    <name type="common">China rose</name>
    <dbReference type="NCBI Taxonomy" id="74649"/>
    <lineage>
        <taxon>Eukaryota</taxon>
        <taxon>Viridiplantae</taxon>
        <taxon>Streptophyta</taxon>
        <taxon>Embryophyta</taxon>
        <taxon>Tracheophyta</taxon>
        <taxon>Spermatophyta</taxon>
        <taxon>Magnoliopsida</taxon>
        <taxon>eudicotyledons</taxon>
        <taxon>Gunneridae</taxon>
        <taxon>Pentapetalae</taxon>
        <taxon>rosids</taxon>
        <taxon>fabids</taxon>
        <taxon>Rosales</taxon>
        <taxon>Rosaceae</taxon>
        <taxon>Rosoideae</taxon>
        <taxon>Rosoideae incertae sedis</taxon>
        <taxon>Rosa</taxon>
    </lineage>
</organism>